<keyword evidence="4" id="KW-0808">Transferase</keyword>
<reference evidence="14" key="1">
    <citation type="submission" date="2020-04" db="EMBL/GenBank/DDBJ databases">
        <authorList>
            <person name="Alioto T."/>
            <person name="Alioto T."/>
            <person name="Gomez Garrido J."/>
        </authorList>
    </citation>
    <scope>NUCLEOTIDE SEQUENCE</scope>
    <source>
        <strain evidence="14">A484AB</strain>
    </source>
</reference>
<dbReference type="InterPro" id="IPR017441">
    <property type="entry name" value="Protein_kinase_ATP_BS"/>
</dbReference>
<dbReference type="Pfam" id="PF00069">
    <property type="entry name" value="Pkinase"/>
    <property type="match status" value="1"/>
</dbReference>
<evidence type="ECO:0000256" key="10">
    <source>
        <dbReference type="ARBA" id="ARBA00048679"/>
    </source>
</evidence>
<dbReference type="Gene3D" id="1.10.510.10">
    <property type="entry name" value="Transferase(Phosphotransferase) domain 1"/>
    <property type="match status" value="1"/>
</dbReference>
<dbReference type="InterPro" id="IPR051234">
    <property type="entry name" value="TAO_STE20_kinase"/>
</dbReference>
<keyword evidence="3" id="KW-0723">Serine/threonine-protein kinase</keyword>
<comment type="catalytic activity">
    <reaction evidence="9">
        <text>L-threonyl-[protein] + ATP = O-phospho-L-threonyl-[protein] + ADP + H(+)</text>
        <dbReference type="Rhea" id="RHEA:46608"/>
        <dbReference type="Rhea" id="RHEA-COMP:11060"/>
        <dbReference type="Rhea" id="RHEA-COMP:11605"/>
        <dbReference type="ChEBI" id="CHEBI:15378"/>
        <dbReference type="ChEBI" id="CHEBI:30013"/>
        <dbReference type="ChEBI" id="CHEBI:30616"/>
        <dbReference type="ChEBI" id="CHEBI:61977"/>
        <dbReference type="ChEBI" id="CHEBI:456216"/>
        <dbReference type="EC" id="2.7.11.1"/>
    </reaction>
</comment>
<protein>
    <recommendedName>
        <fullName evidence="2">non-specific serine/threonine protein kinase</fullName>
        <ecNumber evidence="2">2.7.11.1</ecNumber>
    </recommendedName>
</protein>
<comment type="similarity">
    <text evidence="1">Belongs to the protein kinase superfamily. STE Ser/Thr protein kinase family. STE20 subfamily.</text>
</comment>
<feature type="coiled-coil region" evidence="11">
    <location>
        <begin position="751"/>
        <end position="803"/>
    </location>
</feature>
<dbReference type="Gene3D" id="3.30.200.20">
    <property type="entry name" value="Phosphorylase Kinase, domain 1"/>
    <property type="match status" value="1"/>
</dbReference>
<dbReference type="AlphaFoldDB" id="A0A7D9DKL9"/>
<dbReference type="OrthoDB" id="10016527at2759"/>
<name>A0A7D9DKL9_PARCT</name>
<evidence type="ECO:0000256" key="11">
    <source>
        <dbReference type="SAM" id="Coils"/>
    </source>
</evidence>
<gene>
    <name evidence="14" type="ORF">PACLA_8A047442</name>
</gene>
<keyword evidence="15" id="KW-1185">Reference proteome</keyword>
<dbReference type="FunFam" id="1.10.510.10:FF:000030">
    <property type="entry name" value="Serine/threonine-protein kinase TAO2, putative"/>
    <property type="match status" value="1"/>
</dbReference>
<evidence type="ECO:0000256" key="12">
    <source>
        <dbReference type="SAM" id="MobiDB-lite"/>
    </source>
</evidence>
<evidence type="ECO:0000256" key="6">
    <source>
        <dbReference type="ARBA" id="ARBA00022777"/>
    </source>
</evidence>
<dbReference type="EMBL" id="CACRXK020001182">
    <property type="protein sequence ID" value="CAB3987495.1"/>
    <property type="molecule type" value="Genomic_DNA"/>
</dbReference>
<dbReference type="SMART" id="SM00220">
    <property type="entry name" value="S_TKc"/>
    <property type="match status" value="1"/>
</dbReference>
<dbReference type="EC" id="2.7.11.1" evidence="2"/>
<dbReference type="PROSITE" id="PS50011">
    <property type="entry name" value="PROTEIN_KINASE_DOM"/>
    <property type="match status" value="1"/>
</dbReference>
<evidence type="ECO:0000256" key="4">
    <source>
        <dbReference type="ARBA" id="ARBA00022679"/>
    </source>
</evidence>
<dbReference type="PANTHER" id="PTHR47167:SF4">
    <property type="entry name" value="SERINE_THREONINE-PROTEIN KINASE TAO"/>
    <property type="match status" value="1"/>
</dbReference>
<evidence type="ECO:0000256" key="7">
    <source>
        <dbReference type="ARBA" id="ARBA00022840"/>
    </source>
</evidence>
<keyword evidence="8 11" id="KW-0175">Coiled coil</keyword>
<evidence type="ECO:0000256" key="5">
    <source>
        <dbReference type="ARBA" id="ARBA00022741"/>
    </source>
</evidence>
<organism evidence="14 15">
    <name type="scientific">Paramuricea clavata</name>
    <name type="common">Red gorgonian</name>
    <name type="synonym">Violescent sea-whip</name>
    <dbReference type="NCBI Taxonomy" id="317549"/>
    <lineage>
        <taxon>Eukaryota</taxon>
        <taxon>Metazoa</taxon>
        <taxon>Cnidaria</taxon>
        <taxon>Anthozoa</taxon>
        <taxon>Octocorallia</taxon>
        <taxon>Malacalcyonacea</taxon>
        <taxon>Plexauridae</taxon>
        <taxon>Paramuricea</taxon>
    </lineage>
</organism>
<dbReference type="PANTHER" id="PTHR47167">
    <property type="entry name" value="SERINE/THREONINE-PROTEIN KINASE TAO1-LIKE PROTEIN"/>
    <property type="match status" value="1"/>
</dbReference>
<comment type="catalytic activity">
    <reaction evidence="10">
        <text>L-seryl-[protein] + ATP = O-phospho-L-seryl-[protein] + ADP + H(+)</text>
        <dbReference type="Rhea" id="RHEA:17989"/>
        <dbReference type="Rhea" id="RHEA-COMP:9863"/>
        <dbReference type="Rhea" id="RHEA-COMP:11604"/>
        <dbReference type="ChEBI" id="CHEBI:15378"/>
        <dbReference type="ChEBI" id="CHEBI:29999"/>
        <dbReference type="ChEBI" id="CHEBI:30616"/>
        <dbReference type="ChEBI" id="CHEBI:83421"/>
        <dbReference type="ChEBI" id="CHEBI:456216"/>
        <dbReference type="EC" id="2.7.11.1"/>
    </reaction>
</comment>
<feature type="non-terminal residue" evidence="14">
    <location>
        <position position="811"/>
    </location>
</feature>
<dbReference type="Proteomes" id="UP001152795">
    <property type="component" value="Unassembled WGS sequence"/>
</dbReference>
<dbReference type="GO" id="GO:0005524">
    <property type="term" value="F:ATP binding"/>
    <property type="evidence" value="ECO:0007669"/>
    <property type="project" value="UniProtKB-UniRule"/>
</dbReference>
<evidence type="ECO:0000259" key="13">
    <source>
        <dbReference type="PROSITE" id="PS50011"/>
    </source>
</evidence>
<evidence type="ECO:0000256" key="3">
    <source>
        <dbReference type="ARBA" id="ARBA00022527"/>
    </source>
</evidence>
<dbReference type="SUPFAM" id="SSF56112">
    <property type="entry name" value="Protein kinase-like (PK-like)"/>
    <property type="match status" value="1"/>
</dbReference>
<evidence type="ECO:0000313" key="14">
    <source>
        <dbReference type="EMBL" id="CAB3987495.1"/>
    </source>
</evidence>
<feature type="coiled-coil region" evidence="11">
    <location>
        <begin position="425"/>
        <end position="515"/>
    </location>
</feature>
<dbReference type="PROSITE" id="PS00107">
    <property type="entry name" value="PROTEIN_KINASE_ATP"/>
    <property type="match status" value="1"/>
</dbReference>
<proteinExistence type="inferred from homology"/>
<comment type="caution">
    <text evidence="14">The sequence shown here is derived from an EMBL/GenBank/DDBJ whole genome shotgun (WGS) entry which is preliminary data.</text>
</comment>
<evidence type="ECO:0000256" key="9">
    <source>
        <dbReference type="ARBA" id="ARBA00047899"/>
    </source>
</evidence>
<feature type="compositionally biased region" description="Low complexity" evidence="12">
    <location>
        <begin position="348"/>
        <end position="367"/>
    </location>
</feature>
<evidence type="ECO:0000313" key="15">
    <source>
        <dbReference type="Proteomes" id="UP001152795"/>
    </source>
</evidence>
<evidence type="ECO:0000256" key="8">
    <source>
        <dbReference type="ARBA" id="ARBA00023054"/>
    </source>
</evidence>
<accession>A0A7D9DKL9</accession>
<keyword evidence="6 14" id="KW-0418">Kinase</keyword>
<dbReference type="CDD" id="cd06607">
    <property type="entry name" value="STKc_TAO"/>
    <property type="match status" value="1"/>
</dbReference>
<dbReference type="GO" id="GO:0005737">
    <property type="term" value="C:cytoplasm"/>
    <property type="evidence" value="ECO:0007669"/>
    <property type="project" value="TreeGrafter"/>
</dbReference>
<keyword evidence="7" id="KW-0067">ATP-binding</keyword>
<feature type="domain" description="Protein kinase" evidence="13">
    <location>
        <begin position="27"/>
        <end position="280"/>
    </location>
</feature>
<sequence>MPSGKAGFHKNADCAGLFTDHDPEKQFKDLKEIGHGSFGAVYYAKHVKTGEVVAIKKMSFSGKQSAEKWADIVREVKFLKQCKHQNTISYKSCYLKEHTAWLVMEYCVGSCSDVLEVHKKPLAEKEIAAVCKGSLNGLSYLHSNDKIHRDVKAGNVLLTEDGVVKLADFGSASILSPANSFVGTPYWMAPEVILAMDEGQYDGKVDVWSLGITCIELAERKPPLFNMNAMSALYHIAQNDPPALSTDGWSASFKQFISKCLEKNPPDRPSSQELLPHEFLTQHQQKNVLKELVQRTKSQVRALDNMNYKRVKKIFMNDGTTGVEDSSSFDNDDDASSQAGVSNNKTASVQSHGSSISSNHNSSTESIPGATAESKRKAEVKENIAKDDDVISLFTPKKDGEEDERFATIRPINAILRQREQHQSNDDFREQMNVYKQMRQQHQKQLLQLENKLKNEMNEHRKQLDREYEQQVHQFDREMEKLKSKHKTDYEQKLRQFATDERKLTKQIKEQHENEMKMCATKQKTAYKNNKSKFKKDLREGKIDHSKYRDEKGKVAADQQHFTQTKLKEHKDYLEAEIRKFRRQQIVHRHDLEAKLLREEMDKLGGQKDQAHEMLVRHHECTQDMEFRHLEMVQKMRLDHQKTQQSTEWSNQMEYNKRAELDLKRRHMMEQKQQPKTLKAQELKIKKQFHDTVKIQYRQYKAYQKQVLQTAPKENHKELIETFKEDRNRKMADLKLQYDQSIYDMLQRQSLRLDEEQLKEQENLRSKLQKEQDLLSAYQAKQMEQLMNQHERELRELQETVSVRRAVLEQK</sequence>
<dbReference type="GO" id="GO:0004674">
    <property type="term" value="F:protein serine/threonine kinase activity"/>
    <property type="evidence" value="ECO:0007669"/>
    <property type="project" value="UniProtKB-KW"/>
</dbReference>
<evidence type="ECO:0000256" key="2">
    <source>
        <dbReference type="ARBA" id="ARBA00012513"/>
    </source>
</evidence>
<feature type="compositionally biased region" description="Polar residues" evidence="12">
    <location>
        <begin position="338"/>
        <end position="347"/>
    </location>
</feature>
<evidence type="ECO:0000256" key="1">
    <source>
        <dbReference type="ARBA" id="ARBA00008874"/>
    </source>
</evidence>
<keyword evidence="5" id="KW-0547">Nucleotide-binding</keyword>
<feature type="region of interest" description="Disordered" evidence="12">
    <location>
        <begin position="322"/>
        <end position="381"/>
    </location>
</feature>
<dbReference type="InterPro" id="IPR000719">
    <property type="entry name" value="Prot_kinase_dom"/>
</dbReference>
<dbReference type="InterPro" id="IPR011009">
    <property type="entry name" value="Kinase-like_dom_sf"/>
</dbReference>
<dbReference type="FunFam" id="3.30.200.20:FF:000029">
    <property type="entry name" value="Serine/threonine-protein kinase TAO2, putative"/>
    <property type="match status" value="1"/>
</dbReference>